<feature type="domain" description="DUF6894" evidence="1">
    <location>
        <begin position="4"/>
        <end position="71"/>
    </location>
</feature>
<evidence type="ECO:0000259" key="1">
    <source>
        <dbReference type="Pfam" id="PF21834"/>
    </source>
</evidence>
<dbReference type="RefSeq" id="WP_202057230.1">
    <property type="nucleotide sequence ID" value="NZ_JAEQMY010000007.1"/>
</dbReference>
<evidence type="ECO:0000313" key="3">
    <source>
        <dbReference type="Proteomes" id="UP000605848"/>
    </source>
</evidence>
<dbReference type="InterPro" id="IPR054189">
    <property type="entry name" value="DUF6894"/>
</dbReference>
<evidence type="ECO:0000313" key="2">
    <source>
        <dbReference type="EMBL" id="MBL0403635.1"/>
    </source>
</evidence>
<gene>
    <name evidence="2" type="ORF">JKG68_06610</name>
</gene>
<dbReference type="Pfam" id="PF21834">
    <property type="entry name" value="DUF6894"/>
    <property type="match status" value="1"/>
</dbReference>
<accession>A0A937D121</accession>
<organism evidence="2 3">
    <name type="scientific">Microvirga aerilata</name>
    <dbReference type="NCBI Taxonomy" id="670292"/>
    <lineage>
        <taxon>Bacteria</taxon>
        <taxon>Pseudomonadati</taxon>
        <taxon>Pseudomonadota</taxon>
        <taxon>Alphaproteobacteria</taxon>
        <taxon>Hyphomicrobiales</taxon>
        <taxon>Methylobacteriaceae</taxon>
        <taxon>Microvirga</taxon>
    </lineage>
</organism>
<reference evidence="2" key="1">
    <citation type="submission" date="2021-01" db="EMBL/GenBank/DDBJ databases">
        <title>Microvirga sp.</title>
        <authorList>
            <person name="Kim M.K."/>
        </authorList>
    </citation>
    <scope>NUCLEOTIDE SEQUENCE</scope>
    <source>
        <strain evidence="2">5420S-16</strain>
    </source>
</reference>
<comment type="caution">
    <text evidence="2">The sequence shown here is derived from an EMBL/GenBank/DDBJ whole genome shotgun (WGS) entry which is preliminary data.</text>
</comment>
<protein>
    <recommendedName>
        <fullName evidence="1">DUF6894 domain-containing protein</fullName>
    </recommendedName>
</protein>
<keyword evidence="3" id="KW-1185">Reference proteome</keyword>
<dbReference type="Proteomes" id="UP000605848">
    <property type="component" value="Unassembled WGS sequence"/>
</dbReference>
<sequence length="81" mass="9216">MPCYFFYMNDGSSVRDAEGTELPDIYAAQDQAIRTSGEILRDRGAKFWNGTEWKLEVTDESDQVLFVLRFSAEEKLDPGTS</sequence>
<proteinExistence type="predicted"/>
<name>A0A937D121_9HYPH</name>
<dbReference type="AlphaFoldDB" id="A0A937D121"/>
<dbReference type="EMBL" id="JAEQMY010000007">
    <property type="protein sequence ID" value="MBL0403635.1"/>
    <property type="molecule type" value="Genomic_DNA"/>
</dbReference>